<dbReference type="Pfam" id="PF13181">
    <property type="entry name" value="TPR_8"/>
    <property type="match status" value="1"/>
</dbReference>
<feature type="region of interest" description="Disordered" evidence="4">
    <location>
        <begin position="251"/>
        <end position="279"/>
    </location>
</feature>
<feature type="compositionally biased region" description="Low complexity" evidence="4">
    <location>
        <begin position="258"/>
        <end position="267"/>
    </location>
</feature>
<accession>A0AAV5A2Q9</accession>
<dbReference type="Gene3D" id="1.25.40.10">
    <property type="entry name" value="Tetratricopeptide repeat domain"/>
    <property type="match status" value="1"/>
</dbReference>
<sequence>MGSSFEDVRNAEFALVTGFWPKEIDQETNKIIYDTIKGNYKSILESHKAVIVSPSDNELVQLCVGISLLHSFIQANWTGPDLDYTPSDLVSDSKSHEDLNSNAIISLSYGGEPAYHLASHPILLRWSLDIFNRKYTNCITAPWWRLRAGTIHQYILDEPAPFPSSIFDDLNPLMTNIEDDNPDLLGRLVLEIGLLHHHYGNDRVATQMFVRAARTMDLRYELTGALGKRTKFQQNDISQLVLLAKSRDRVGTSGSRASTTSSSTTQPLPLPPSIPQTLPLNDDTLLEQTEFTSSIETTAPPTLLSHIDPANQPPLHPLDQCILLCLCLNIKNTSPQHGLTAEQMHPYISRCISHPQNWSVHTMALLLRSRLESTRTRTVERSVLQLQALIDQMSASDSTVDERLEYIHDIPMPNKWQLEREVAQRYLSLGVTRSALAIFERLEMWEDVVKCHQSLEHPDRGVVIVRELIAGQKEEVEHVVAKAKTSTEAKASLIDKTRLAKLYCLLGDLEPEHALEHYMQGWSLSNNTSSRAARSLGMLYFTRGEYEQALQWLRHAARINPLLVRVWFVLGCTAVRMENWNEAREAFARVVSIDEEDGESWSNLASAYLRLRDEAVEKEKQESNTDGKSNGSVDERKIPLAYLSLAHRALQNGLKHSFENWRMWNNYMLVSLEIGDTTECIRALRRIAEIRAQRSEGQNEREVDIVDLDILTQLVDSILQDPMLDSATQTPYIRLLASLISDTLIPLIPALPSPTPSGTRALYCLHILHARLLTHQKQYSVAIHAHMDAYRASLGADITPDLLDSASANMGDHEKLERVRVFEESVRCVIECIEALKKLGPLAETEAEDVSFSNSSSPKKLNWSFQTRSIFRNFLGRMKDVEDEDDLVLGWRRLREAQSNGA</sequence>
<dbReference type="PANTHER" id="PTHR16193">
    <property type="entry name" value="TETRATRICOPEPTIDE REPEAT PROTEIN 27"/>
    <property type="match status" value="1"/>
</dbReference>
<feature type="repeat" description="TPR" evidence="3">
    <location>
        <begin position="530"/>
        <end position="563"/>
    </location>
</feature>
<keyword evidence="2 3" id="KW-0802">TPR repeat</keyword>
<dbReference type="InterPro" id="IPR019734">
    <property type="entry name" value="TPR_rpt"/>
</dbReference>
<evidence type="ECO:0000313" key="6">
    <source>
        <dbReference type="Proteomes" id="UP001050691"/>
    </source>
</evidence>
<dbReference type="Proteomes" id="UP001050691">
    <property type="component" value="Unassembled WGS sequence"/>
</dbReference>
<keyword evidence="6" id="KW-1185">Reference proteome</keyword>
<dbReference type="Pfam" id="PF13432">
    <property type="entry name" value="TPR_16"/>
    <property type="match status" value="1"/>
</dbReference>
<dbReference type="InterPro" id="IPR011990">
    <property type="entry name" value="TPR-like_helical_dom_sf"/>
</dbReference>
<feature type="repeat" description="TPR" evidence="3">
    <location>
        <begin position="564"/>
        <end position="597"/>
    </location>
</feature>
<comment type="caution">
    <text evidence="5">The sequence shown here is derived from an EMBL/GenBank/DDBJ whole genome shotgun (WGS) entry which is preliminary data.</text>
</comment>
<dbReference type="EMBL" id="BPWL01000002">
    <property type="protein sequence ID" value="GJJ07549.1"/>
    <property type="molecule type" value="Genomic_DNA"/>
</dbReference>
<name>A0AAV5A2Q9_9AGAM</name>
<evidence type="ECO:0000313" key="5">
    <source>
        <dbReference type="EMBL" id="GJJ07549.1"/>
    </source>
</evidence>
<evidence type="ECO:0000256" key="2">
    <source>
        <dbReference type="ARBA" id="ARBA00022803"/>
    </source>
</evidence>
<evidence type="ECO:0000256" key="3">
    <source>
        <dbReference type="PROSITE-ProRule" id="PRU00339"/>
    </source>
</evidence>
<keyword evidence="1" id="KW-0677">Repeat</keyword>
<evidence type="ECO:0008006" key="7">
    <source>
        <dbReference type="Google" id="ProtNLM"/>
    </source>
</evidence>
<dbReference type="PROSITE" id="PS50293">
    <property type="entry name" value="TPR_REGION"/>
    <property type="match status" value="1"/>
</dbReference>
<dbReference type="SUPFAM" id="SSF48452">
    <property type="entry name" value="TPR-like"/>
    <property type="match status" value="1"/>
</dbReference>
<dbReference type="SMART" id="SM00028">
    <property type="entry name" value="TPR"/>
    <property type="match status" value="2"/>
</dbReference>
<reference evidence="5" key="1">
    <citation type="submission" date="2021-10" db="EMBL/GenBank/DDBJ databases">
        <title>De novo Genome Assembly of Clathrus columnatus (Basidiomycota, Fungi) Using Illumina and Nanopore Sequence Data.</title>
        <authorList>
            <person name="Ogiso-Tanaka E."/>
            <person name="Itagaki H."/>
            <person name="Hosoya T."/>
            <person name="Hosaka K."/>
        </authorList>
    </citation>
    <scope>NUCLEOTIDE SEQUENCE</scope>
    <source>
        <strain evidence="5">MO-923</strain>
    </source>
</reference>
<organism evidence="5 6">
    <name type="scientific">Clathrus columnatus</name>
    <dbReference type="NCBI Taxonomy" id="1419009"/>
    <lineage>
        <taxon>Eukaryota</taxon>
        <taxon>Fungi</taxon>
        <taxon>Dikarya</taxon>
        <taxon>Basidiomycota</taxon>
        <taxon>Agaricomycotina</taxon>
        <taxon>Agaricomycetes</taxon>
        <taxon>Phallomycetidae</taxon>
        <taxon>Phallales</taxon>
        <taxon>Clathraceae</taxon>
        <taxon>Clathrus</taxon>
    </lineage>
</organism>
<dbReference type="PROSITE" id="PS50005">
    <property type="entry name" value="TPR"/>
    <property type="match status" value="2"/>
</dbReference>
<proteinExistence type="predicted"/>
<dbReference type="InterPro" id="IPR044244">
    <property type="entry name" value="TTC27/Emw1"/>
</dbReference>
<evidence type="ECO:0000256" key="1">
    <source>
        <dbReference type="ARBA" id="ARBA00022737"/>
    </source>
</evidence>
<protein>
    <recommendedName>
        <fullName evidence="7">TPR-like protein</fullName>
    </recommendedName>
</protein>
<dbReference type="PANTHER" id="PTHR16193:SF0">
    <property type="entry name" value="TETRATRICOPEPTIDE REPEAT PROTEIN 27"/>
    <property type="match status" value="1"/>
</dbReference>
<gene>
    <name evidence="5" type="ORF">Clacol_001751</name>
</gene>
<evidence type="ECO:0000256" key="4">
    <source>
        <dbReference type="SAM" id="MobiDB-lite"/>
    </source>
</evidence>
<dbReference type="AlphaFoldDB" id="A0AAV5A2Q9"/>